<dbReference type="Pfam" id="PF11578">
    <property type="entry name" value="DUF3237"/>
    <property type="match status" value="1"/>
</dbReference>
<proteinExistence type="inferred from homology"/>
<dbReference type="EMBL" id="VCQT01000012">
    <property type="protein sequence ID" value="TMW14696.1"/>
    <property type="molecule type" value="Genomic_DNA"/>
</dbReference>
<sequence length="165" mass="17869">MPALLDAAPAALGRIETRPLFAIKLTVAPLQELGETPFGRRRVAVVTGGEFESERPALNGRVLTGGSDWLTFRDNGVVTLDVRLVLETVEGLTIGMRYNGYRHGPEAVMARLAAGEEVDPSEYYFRAAVRFETGAPALDGLNHTVAVATGHRYPDGPLYSVFEVL</sequence>
<dbReference type="RefSeq" id="WP_138771062.1">
    <property type="nucleotide sequence ID" value="NZ_JBHSSX010000107.1"/>
</dbReference>
<protein>
    <recommendedName>
        <fullName evidence="1">UPF0311 protein FGS76_02600</fullName>
    </recommendedName>
</protein>
<reference evidence="2 3" key="1">
    <citation type="submission" date="2019-05" db="EMBL/GenBank/DDBJ databases">
        <title>Genome of Alcanivorax gelatiniphagus, an oil degrading marine bacteria.</title>
        <authorList>
            <person name="Kwon K.K."/>
        </authorList>
    </citation>
    <scope>NUCLEOTIDE SEQUENCE [LARGE SCALE GENOMIC DNA]</scope>
    <source>
        <strain evidence="2 3">MEBiC 08158</strain>
    </source>
</reference>
<dbReference type="Proteomes" id="UP000739180">
    <property type="component" value="Unassembled WGS sequence"/>
</dbReference>
<evidence type="ECO:0000313" key="3">
    <source>
        <dbReference type="Proteomes" id="UP000739180"/>
    </source>
</evidence>
<evidence type="ECO:0000256" key="1">
    <source>
        <dbReference type="HAMAP-Rule" id="MF_00775"/>
    </source>
</evidence>
<dbReference type="HAMAP" id="MF_00775">
    <property type="entry name" value="UPF0311"/>
    <property type="match status" value="1"/>
</dbReference>
<organism evidence="2 3">
    <name type="scientific">Alloalcanivorax gelatiniphagus</name>
    <dbReference type="NCBI Taxonomy" id="1194167"/>
    <lineage>
        <taxon>Bacteria</taxon>
        <taxon>Pseudomonadati</taxon>
        <taxon>Pseudomonadota</taxon>
        <taxon>Gammaproteobacteria</taxon>
        <taxon>Oceanospirillales</taxon>
        <taxon>Alcanivoracaceae</taxon>
        <taxon>Alloalcanivorax</taxon>
    </lineage>
</organism>
<dbReference type="PANTHER" id="PTHR37315:SF1">
    <property type="entry name" value="UPF0311 PROTEIN BLR7842"/>
    <property type="match status" value="1"/>
</dbReference>
<comment type="caution">
    <text evidence="2">The sequence shown here is derived from an EMBL/GenBank/DDBJ whole genome shotgun (WGS) entry which is preliminary data.</text>
</comment>
<comment type="similarity">
    <text evidence="1">Belongs to the UPF0311 family.</text>
</comment>
<dbReference type="Gene3D" id="2.40.160.20">
    <property type="match status" value="1"/>
</dbReference>
<keyword evidence="3" id="KW-1185">Reference proteome</keyword>
<accession>A0ABY2XPY1</accession>
<dbReference type="InterPro" id="IPR020915">
    <property type="entry name" value="UPF0311"/>
</dbReference>
<name>A0ABY2XPY1_9GAMM</name>
<gene>
    <name evidence="2" type="ORF">FGS76_02600</name>
</gene>
<evidence type="ECO:0000313" key="2">
    <source>
        <dbReference type="EMBL" id="TMW14696.1"/>
    </source>
</evidence>
<dbReference type="PANTHER" id="PTHR37315">
    <property type="entry name" value="UPF0311 PROTEIN BLR7842"/>
    <property type="match status" value="1"/>
</dbReference>